<evidence type="ECO:0000313" key="3">
    <source>
        <dbReference type="EMBL" id="GIG86433.1"/>
    </source>
</evidence>
<dbReference type="InterPro" id="IPR036610">
    <property type="entry name" value="PEBP-like_sf"/>
</dbReference>
<name>A0ABQ4DVH8_9ACTN</name>
<dbReference type="RefSeq" id="WP_203865055.1">
    <property type="nucleotide sequence ID" value="NZ_BONW01000004.1"/>
</dbReference>
<comment type="caution">
    <text evidence="3">The sequence shown here is derived from an EMBL/GenBank/DDBJ whole genome shotgun (WGS) entry which is preliminary data.</text>
</comment>
<reference evidence="3 4" key="1">
    <citation type="submission" date="2021-01" db="EMBL/GenBank/DDBJ databases">
        <title>Whole genome shotgun sequence of Plantactinospora endophytica NBRC 110450.</title>
        <authorList>
            <person name="Komaki H."/>
            <person name="Tamura T."/>
        </authorList>
    </citation>
    <scope>NUCLEOTIDE SEQUENCE [LARGE SCALE GENOMIC DNA]</scope>
    <source>
        <strain evidence="3 4">NBRC 110450</strain>
    </source>
</reference>
<dbReference type="PANTHER" id="PTHR30289">
    <property type="entry name" value="UNCHARACTERIZED PROTEIN YBCL-RELATED"/>
    <property type="match status" value="1"/>
</dbReference>
<dbReference type="InterPro" id="IPR008914">
    <property type="entry name" value="PEBP"/>
</dbReference>
<evidence type="ECO:0000256" key="1">
    <source>
        <dbReference type="ARBA" id="ARBA00007120"/>
    </source>
</evidence>
<protein>
    <recommendedName>
        <fullName evidence="5">YbhB/YbcL family Raf kinase inhibitor-like protein</fullName>
    </recommendedName>
</protein>
<dbReference type="NCBIfam" id="TIGR00481">
    <property type="entry name" value="YbhB/YbcL family Raf kinase inhibitor-like protein"/>
    <property type="match status" value="1"/>
</dbReference>
<dbReference type="Pfam" id="PF01161">
    <property type="entry name" value="PBP"/>
    <property type="match status" value="1"/>
</dbReference>
<proteinExistence type="inferred from homology"/>
<evidence type="ECO:0008006" key="5">
    <source>
        <dbReference type="Google" id="ProtNLM"/>
    </source>
</evidence>
<dbReference type="SUPFAM" id="SSF49777">
    <property type="entry name" value="PEBP-like"/>
    <property type="match status" value="1"/>
</dbReference>
<accession>A0ABQ4DVH8</accession>
<dbReference type="PANTHER" id="PTHR30289:SF1">
    <property type="entry name" value="PEBP (PHOSPHATIDYLETHANOLAMINE-BINDING PROTEIN) FAMILY PROTEIN"/>
    <property type="match status" value="1"/>
</dbReference>
<sequence>MPRLSNMDGSAAPRPVPPEQRPGRRTGRRGLGLGLAVVVLLAGTATGCGSGTDEPAGSTGTTTPPQRLTVTSPAFEEGEPIPERYTCRGSGERPALAWSGQLDGVVSYAVVVDDPDAPGLTYLHWVVYDIPADVQGLAAADLPAGALEGQNSAGLATWAPPCPPSGQHRYRFHVYALGAKSGLAADAEGNEARRVIESLALGTGTLTGLFGS</sequence>
<dbReference type="Gene3D" id="3.90.280.10">
    <property type="entry name" value="PEBP-like"/>
    <property type="match status" value="1"/>
</dbReference>
<dbReference type="Proteomes" id="UP000646749">
    <property type="component" value="Unassembled WGS sequence"/>
</dbReference>
<gene>
    <name evidence="3" type="ORF">Pen02_13690</name>
</gene>
<evidence type="ECO:0000313" key="4">
    <source>
        <dbReference type="Proteomes" id="UP000646749"/>
    </source>
</evidence>
<keyword evidence="4" id="KW-1185">Reference proteome</keyword>
<dbReference type="CDD" id="cd00865">
    <property type="entry name" value="PEBP_bact_arch"/>
    <property type="match status" value="1"/>
</dbReference>
<comment type="similarity">
    <text evidence="1">Belongs to the UPF0098 family.</text>
</comment>
<dbReference type="EMBL" id="BONW01000004">
    <property type="protein sequence ID" value="GIG86433.1"/>
    <property type="molecule type" value="Genomic_DNA"/>
</dbReference>
<organism evidence="3 4">
    <name type="scientific">Plantactinospora endophytica</name>
    <dbReference type="NCBI Taxonomy" id="673535"/>
    <lineage>
        <taxon>Bacteria</taxon>
        <taxon>Bacillati</taxon>
        <taxon>Actinomycetota</taxon>
        <taxon>Actinomycetes</taxon>
        <taxon>Micromonosporales</taxon>
        <taxon>Micromonosporaceae</taxon>
        <taxon>Plantactinospora</taxon>
    </lineage>
</organism>
<feature type="region of interest" description="Disordered" evidence="2">
    <location>
        <begin position="1"/>
        <end position="29"/>
    </location>
</feature>
<evidence type="ECO:0000256" key="2">
    <source>
        <dbReference type="SAM" id="MobiDB-lite"/>
    </source>
</evidence>
<dbReference type="InterPro" id="IPR005247">
    <property type="entry name" value="YbhB_YbcL/LppC-like"/>
</dbReference>
<feature type="region of interest" description="Disordered" evidence="2">
    <location>
        <begin position="48"/>
        <end position="82"/>
    </location>
</feature>
<feature type="compositionally biased region" description="Polar residues" evidence="2">
    <location>
        <begin position="58"/>
        <end position="72"/>
    </location>
</feature>